<sequence>MGEEKKLNIRIGQVKDVNNRQVFSNHVLCAQFLRDYADLDILKNVQPEDIEDVTDKYQAYLGIEFETDTVKKIHLPEMQKDMPLYMVSLIEHKSDVDYNVCMQLLRYTVCIWDDYAKTMEKAHPGISKTKGFRYPPVFPIVYYEGAGKWTAAMHVKERVFMNEIFASYIPDFTYRLVNVHQYTNEELLIHEDEMSLLMMINRIQTPQDFSDFLRSNQEEIREIMERASENIVQIIVNSLWALFMKMQVSVSEATDCLRKMIGGESMGNWFENMEPMNIQEERAKTKKAEEELEESVKAMFKLLKKLCTTKEQAVQELIESYDKTEEEAQKLVEQYW</sequence>
<dbReference type="InterPro" id="IPR006842">
    <property type="entry name" value="Transposase_31"/>
</dbReference>
<evidence type="ECO:0000259" key="2">
    <source>
        <dbReference type="Pfam" id="PF04754"/>
    </source>
</evidence>
<accession>A0A7G9FNB6</accession>
<proteinExistence type="predicted"/>
<keyword evidence="1" id="KW-0175">Coiled coil</keyword>
<reference evidence="3 4" key="1">
    <citation type="submission" date="2020-08" db="EMBL/GenBank/DDBJ databases">
        <authorList>
            <person name="Liu C."/>
            <person name="Sun Q."/>
        </authorList>
    </citation>
    <scope>NUCLEOTIDE SEQUENCE [LARGE SCALE GENOMIC DNA]</scope>
    <source>
        <strain evidence="3 4">NSJ-4</strain>
    </source>
</reference>
<dbReference type="EMBL" id="CP060632">
    <property type="protein sequence ID" value="QNM00048.1"/>
    <property type="molecule type" value="Genomic_DNA"/>
</dbReference>
<evidence type="ECO:0000313" key="3">
    <source>
        <dbReference type="EMBL" id="QNM00048.1"/>
    </source>
</evidence>
<feature type="domain" description="Transposase (putative) YhgA-like" evidence="2">
    <location>
        <begin position="64"/>
        <end position="227"/>
    </location>
</feature>
<gene>
    <name evidence="3" type="ORF">H9Q76_01670</name>
</gene>
<name>A0A7G9FNB6_9FIRM</name>
<evidence type="ECO:0000256" key="1">
    <source>
        <dbReference type="SAM" id="Coils"/>
    </source>
</evidence>
<dbReference type="Pfam" id="PF04754">
    <property type="entry name" value="Transposase_31"/>
    <property type="match status" value="1"/>
</dbReference>
<dbReference type="KEGG" id="wcp:H9Q76_01670"/>
<protein>
    <submittedName>
        <fullName evidence="3">Rpn family recombination-promoting nuclease/putative transposase</fullName>
    </submittedName>
</protein>
<dbReference type="Proteomes" id="UP000515819">
    <property type="component" value="Chromosome"/>
</dbReference>
<dbReference type="RefSeq" id="WP_249321431.1">
    <property type="nucleotide sequence ID" value="NZ_CP060632.1"/>
</dbReference>
<dbReference type="AlphaFoldDB" id="A0A7G9FNB6"/>
<feature type="coiled-coil region" evidence="1">
    <location>
        <begin position="278"/>
        <end position="334"/>
    </location>
</feature>
<organism evidence="3 4">
    <name type="scientific">Wujia chipingensis</name>
    <dbReference type="NCBI Taxonomy" id="2763670"/>
    <lineage>
        <taxon>Bacteria</taxon>
        <taxon>Bacillati</taxon>
        <taxon>Bacillota</taxon>
        <taxon>Clostridia</taxon>
        <taxon>Lachnospirales</taxon>
        <taxon>Lachnospiraceae</taxon>
        <taxon>Wujia</taxon>
    </lineage>
</organism>
<keyword evidence="4" id="KW-1185">Reference proteome</keyword>
<evidence type="ECO:0000313" key="4">
    <source>
        <dbReference type="Proteomes" id="UP000515819"/>
    </source>
</evidence>